<feature type="region of interest" description="Disordered" evidence="1">
    <location>
        <begin position="1"/>
        <end position="28"/>
    </location>
</feature>
<dbReference type="EMBL" id="GBRH01199032">
    <property type="protein sequence ID" value="JAD98863.1"/>
    <property type="molecule type" value="Transcribed_RNA"/>
</dbReference>
<name>A0A0A9EIL3_ARUDO</name>
<reference evidence="2" key="1">
    <citation type="submission" date="2014-09" db="EMBL/GenBank/DDBJ databases">
        <authorList>
            <person name="Magalhaes I.L.F."/>
            <person name="Oliveira U."/>
            <person name="Santos F.R."/>
            <person name="Vidigal T.H.D.A."/>
            <person name="Brescovit A.D."/>
            <person name="Santos A.J."/>
        </authorList>
    </citation>
    <scope>NUCLEOTIDE SEQUENCE</scope>
    <source>
        <tissue evidence="2">Shoot tissue taken approximately 20 cm above the soil surface</tissue>
    </source>
</reference>
<organism evidence="2">
    <name type="scientific">Arundo donax</name>
    <name type="common">Giant reed</name>
    <name type="synonym">Donax arundinaceus</name>
    <dbReference type="NCBI Taxonomy" id="35708"/>
    <lineage>
        <taxon>Eukaryota</taxon>
        <taxon>Viridiplantae</taxon>
        <taxon>Streptophyta</taxon>
        <taxon>Embryophyta</taxon>
        <taxon>Tracheophyta</taxon>
        <taxon>Spermatophyta</taxon>
        <taxon>Magnoliopsida</taxon>
        <taxon>Liliopsida</taxon>
        <taxon>Poales</taxon>
        <taxon>Poaceae</taxon>
        <taxon>PACMAD clade</taxon>
        <taxon>Arundinoideae</taxon>
        <taxon>Arundineae</taxon>
        <taxon>Arundo</taxon>
    </lineage>
</organism>
<accession>A0A0A9EIL3</accession>
<proteinExistence type="predicted"/>
<dbReference type="AlphaFoldDB" id="A0A0A9EIL3"/>
<evidence type="ECO:0000256" key="1">
    <source>
        <dbReference type="SAM" id="MobiDB-lite"/>
    </source>
</evidence>
<evidence type="ECO:0000313" key="2">
    <source>
        <dbReference type="EMBL" id="JAD98863.1"/>
    </source>
</evidence>
<sequence>MRQHRAPSPAGRHGHPTSPSCLSGPPPI</sequence>
<protein>
    <submittedName>
        <fullName evidence="2">Uncharacterized protein</fullName>
    </submittedName>
</protein>
<reference evidence="2" key="2">
    <citation type="journal article" date="2015" name="Data Brief">
        <title>Shoot transcriptome of the giant reed, Arundo donax.</title>
        <authorList>
            <person name="Barrero R.A."/>
            <person name="Guerrero F.D."/>
            <person name="Moolhuijzen P."/>
            <person name="Goolsby J.A."/>
            <person name="Tidwell J."/>
            <person name="Bellgard S.E."/>
            <person name="Bellgard M.I."/>
        </authorList>
    </citation>
    <scope>NUCLEOTIDE SEQUENCE</scope>
    <source>
        <tissue evidence="2">Shoot tissue taken approximately 20 cm above the soil surface</tissue>
    </source>
</reference>